<dbReference type="Proteomes" id="UP001056120">
    <property type="component" value="Linkage Group LG25"/>
</dbReference>
<evidence type="ECO:0000313" key="2">
    <source>
        <dbReference type="Proteomes" id="UP001056120"/>
    </source>
</evidence>
<name>A0ACB9A7Q9_9ASTR</name>
<evidence type="ECO:0000313" key="1">
    <source>
        <dbReference type="EMBL" id="KAI3705669.1"/>
    </source>
</evidence>
<protein>
    <submittedName>
        <fullName evidence="1">Uncharacterized protein</fullName>
    </submittedName>
</protein>
<proteinExistence type="predicted"/>
<accession>A0ACB9A7Q9</accession>
<reference evidence="1 2" key="2">
    <citation type="journal article" date="2022" name="Mol. Ecol. Resour.">
        <title>The genomes of chicory, endive, great burdock and yacon provide insights into Asteraceae paleo-polyploidization history and plant inulin production.</title>
        <authorList>
            <person name="Fan W."/>
            <person name="Wang S."/>
            <person name="Wang H."/>
            <person name="Wang A."/>
            <person name="Jiang F."/>
            <person name="Liu H."/>
            <person name="Zhao H."/>
            <person name="Xu D."/>
            <person name="Zhang Y."/>
        </authorList>
    </citation>
    <scope>NUCLEOTIDE SEQUENCE [LARGE SCALE GENOMIC DNA]</scope>
    <source>
        <strain evidence="2">cv. Yunnan</strain>
        <tissue evidence="1">Leaves</tissue>
    </source>
</reference>
<organism evidence="1 2">
    <name type="scientific">Smallanthus sonchifolius</name>
    <dbReference type="NCBI Taxonomy" id="185202"/>
    <lineage>
        <taxon>Eukaryota</taxon>
        <taxon>Viridiplantae</taxon>
        <taxon>Streptophyta</taxon>
        <taxon>Embryophyta</taxon>
        <taxon>Tracheophyta</taxon>
        <taxon>Spermatophyta</taxon>
        <taxon>Magnoliopsida</taxon>
        <taxon>eudicotyledons</taxon>
        <taxon>Gunneridae</taxon>
        <taxon>Pentapetalae</taxon>
        <taxon>asterids</taxon>
        <taxon>campanulids</taxon>
        <taxon>Asterales</taxon>
        <taxon>Asteraceae</taxon>
        <taxon>Asteroideae</taxon>
        <taxon>Heliantheae alliance</taxon>
        <taxon>Millerieae</taxon>
        <taxon>Smallanthus</taxon>
    </lineage>
</organism>
<keyword evidence="2" id="KW-1185">Reference proteome</keyword>
<dbReference type="EMBL" id="CM042042">
    <property type="protein sequence ID" value="KAI3705669.1"/>
    <property type="molecule type" value="Genomic_DNA"/>
</dbReference>
<comment type="caution">
    <text evidence="1">The sequence shown here is derived from an EMBL/GenBank/DDBJ whole genome shotgun (WGS) entry which is preliminary data.</text>
</comment>
<gene>
    <name evidence="1" type="ORF">L1987_75908</name>
</gene>
<reference evidence="2" key="1">
    <citation type="journal article" date="2022" name="Mol. Ecol. Resour.">
        <title>The genomes of chicory, endive, great burdock and yacon provide insights into Asteraceae palaeo-polyploidization history and plant inulin production.</title>
        <authorList>
            <person name="Fan W."/>
            <person name="Wang S."/>
            <person name="Wang H."/>
            <person name="Wang A."/>
            <person name="Jiang F."/>
            <person name="Liu H."/>
            <person name="Zhao H."/>
            <person name="Xu D."/>
            <person name="Zhang Y."/>
        </authorList>
    </citation>
    <scope>NUCLEOTIDE SEQUENCE [LARGE SCALE GENOMIC DNA]</scope>
    <source>
        <strain evidence="2">cv. Yunnan</strain>
    </source>
</reference>
<sequence>MHIFSQRIQLLLPLRILTNSPPPPQHDGPCQDKPKTQNDAVTTPPPIHHPHPHPHIPSHPTNADLRPFFSRLSTSLRHSFSQRRPWFELIDRSSFRRPETFSDATSRIRKNLSYFRVNYVAIIAVVIILSLLSHPFPLFFLASLLAAWIYLYLFRRPDQPVLLYNRIFSDREILGILIISTIMIVFLTGLGSLLISSTVFGFGITCVHGAIRVPQEVFVDDRESVTAGLYSFLVGTAASASVATAPTVPRV</sequence>